<accession>A0AA88JF64</accession>
<dbReference type="GO" id="GO:0005737">
    <property type="term" value="C:cytoplasm"/>
    <property type="evidence" value="ECO:0007669"/>
    <property type="project" value="UniProtKB-SubCell"/>
</dbReference>
<reference evidence="3" key="1">
    <citation type="submission" date="2023-07" db="EMBL/GenBank/DDBJ databases">
        <title>draft genome sequence of fig (Ficus carica).</title>
        <authorList>
            <person name="Takahashi T."/>
            <person name="Nishimura K."/>
        </authorList>
    </citation>
    <scope>NUCLEOTIDE SEQUENCE</scope>
</reference>
<proteinExistence type="predicted"/>
<dbReference type="PANTHER" id="PTHR45418:SF5">
    <property type="entry name" value="BRCA2-INTERACTING PROTEIN-LIKE-RELATED"/>
    <property type="match status" value="1"/>
</dbReference>
<organism evidence="3 4">
    <name type="scientific">Ficus carica</name>
    <name type="common">Common fig</name>
    <dbReference type="NCBI Taxonomy" id="3494"/>
    <lineage>
        <taxon>Eukaryota</taxon>
        <taxon>Viridiplantae</taxon>
        <taxon>Streptophyta</taxon>
        <taxon>Embryophyta</taxon>
        <taxon>Tracheophyta</taxon>
        <taxon>Spermatophyta</taxon>
        <taxon>Magnoliopsida</taxon>
        <taxon>eudicotyledons</taxon>
        <taxon>Gunneridae</taxon>
        <taxon>Pentapetalae</taxon>
        <taxon>rosids</taxon>
        <taxon>fabids</taxon>
        <taxon>Rosales</taxon>
        <taxon>Moraceae</taxon>
        <taxon>Ficeae</taxon>
        <taxon>Ficus</taxon>
    </lineage>
</organism>
<comment type="subcellular location">
    <subcellularLocation>
        <location evidence="1">Cytoplasm</location>
    </subcellularLocation>
</comment>
<dbReference type="PANTHER" id="PTHR45418">
    <property type="entry name" value="CANCER/TESTIS ANTIGEN 55"/>
    <property type="match status" value="1"/>
</dbReference>
<evidence type="ECO:0000313" key="4">
    <source>
        <dbReference type="Proteomes" id="UP001187192"/>
    </source>
</evidence>
<dbReference type="Gene3D" id="3.40.50.300">
    <property type="entry name" value="P-loop containing nucleotide triphosphate hydrolases"/>
    <property type="match status" value="1"/>
</dbReference>
<comment type="caution">
    <text evidence="3">The sequence shown here is derived from an EMBL/GenBank/DDBJ whole genome shotgun (WGS) entry which is preliminary data.</text>
</comment>
<name>A0AA88JF64_FICCA</name>
<dbReference type="InterPro" id="IPR027417">
    <property type="entry name" value="P-loop_NTPase"/>
</dbReference>
<keyword evidence="4" id="KW-1185">Reference proteome</keyword>
<dbReference type="Proteomes" id="UP001187192">
    <property type="component" value="Unassembled WGS sequence"/>
</dbReference>
<evidence type="ECO:0000313" key="3">
    <source>
        <dbReference type="EMBL" id="GMN74778.1"/>
    </source>
</evidence>
<evidence type="ECO:0000256" key="1">
    <source>
        <dbReference type="ARBA" id="ARBA00004496"/>
    </source>
</evidence>
<dbReference type="EMBL" id="BTGU01010984">
    <property type="protein sequence ID" value="GMN74778.1"/>
    <property type="molecule type" value="Genomic_DNA"/>
</dbReference>
<evidence type="ECO:0000256" key="2">
    <source>
        <dbReference type="ARBA" id="ARBA00022490"/>
    </source>
</evidence>
<protein>
    <submittedName>
        <fullName evidence="3">Uncharacterized protein</fullName>
    </submittedName>
</protein>
<sequence length="149" mass="16837">MRGLKKAIPESHMFRANAAFREKEDVPEDILSLSLYKEECFVCPRLQRLREFKVIFSTFMSSFRLHSQGLPVGHFSHIFMVDASSAIEPEAMVTLANFADKNTAVIVTGEAGSSPSWVRSEIGRKNGLKISYFERLCKCRPHHSLGPSF</sequence>
<keyword evidence="2" id="KW-0963">Cytoplasm</keyword>
<dbReference type="AlphaFoldDB" id="A0AA88JF64"/>
<gene>
    <name evidence="3" type="ORF">TIFTF001_052454</name>
</gene>